<dbReference type="SUPFAM" id="SSF53448">
    <property type="entry name" value="Nucleotide-diphospho-sugar transferases"/>
    <property type="match status" value="1"/>
</dbReference>
<dbReference type="EMBL" id="MPUH01000496">
    <property type="protein sequence ID" value="OMJ78941.1"/>
    <property type="molecule type" value="Genomic_DNA"/>
</dbReference>
<organism evidence="3 4">
    <name type="scientific">Stentor coeruleus</name>
    <dbReference type="NCBI Taxonomy" id="5963"/>
    <lineage>
        <taxon>Eukaryota</taxon>
        <taxon>Sar</taxon>
        <taxon>Alveolata</taxon>
        <taxon>Ciliophora</taxon>
        <taxon>Postciliodesmatophora</taxon>
        <taxon>Heterotrichea</taxon>
        <taxon>Heterotrichida</taxon>
        <taxon>Stentoridae</taxon>
        <taxon>Stentor</taxon>
    </lineage>
</organism>
<sequence>MIKQASRNRPETHSLKKYKKQLNQNLALNQGTPSRQARLKFRSKSPNNILSSLELKTDRSTMLSLKDSITVKKMLLISQKLSPCNPQSATKTKIESYKFPIETYHFTKKLPKFSKLLPSRKTFLIKKSSSNNTSPIPSSKKNFIINFKSNTPKALRQSKTQDKISIKEVVRNKDYAHTIKIEIENIWRKMINISNGIERPIKNEAIYKYYIGKGNNSKLIKKLMSLRSWWIKAETIDEANFIWTQWKNKEYLQKLNCGDSIIIEKLSQNIETTLGQLEIKLENTQTKTLELEELGFQYIKNSNSYTQLQPKTLDIPLIQIYNKLEHNQHLTNKKGLYFTMVNYYLNIKENPFEVIPITFHIQSGEKDPEFLKFIEMFNENQISQSSENKYNLWIVKPGENSNRGQGISVCNNISHIKSLISSSLYGNKTFVIQKYIEKPFLIHKRKFDFRCYCLINSINGILQGYFYMDGYIRTTSYEFSAKDISNEFMHLTNDAIQKYCEDYGKFEDGNKMSYKDFQRYLDFHCSEKGISFVKDILPQIKKIARDSIKAACYRIDPNRRMHCMEILGYDFMMDKNAKVWLIEVNTNPCLELSSNYLSILIPSMVDNAFKISLDPLFPPPQVFSIINSSLFFIKNLTVILQQPKPLSKQKSILQPIFKVFSLTSYLILNKNMEKSLDLAIKHNKFGAVCYKAGQVQKSIHHFETALKLIPEDIPFSNAHVNWANALVDLKRKEEAAEHFQIAIDISPHNLEIIPENIDPRLNAKEALSEAYSNLAVLYMAKEDLEKAQELIRRSIEICPLSEANINLGNILRQIGKRKEAIDHVWNGIKSICPEGTFERPEQLNPKAFIAPDYNGPLHVVCVKWGKKYGPDYVNKLYHGVQKYLTEGPYDFTCFTENPDGLDDGIKVVPLAENWTGWWGKATLFSETGIEGRLLYIDLDTVITGSLNDLARYRGSFAVMGTSDLECEKAKDGYNTSIIAWHSDFGKEIYMVLKRYYDQTLKFICRFDFWTEMMITNADLVQDLFPGQFLDYLTYCKETVPEGCRMVCFPRDPKPHEYTSEWIRELWV</sequence>
<name>A0A1R2BQA3_9CILI</name>
<protein>
    <submittedName>
        <fullName evidence="3">Uncharacterized protein</fullName>
    </submittedName>
</protein>
<dbReference type="AlphaFoldDB" id="A0A1R2BQA3"/>
<dbReference type="OrthoDB" id="1658288at2759"/>
<dbReference type="PANTHER" id="PTHR46069">
    <property type="entry name" value="TUBULIN TYROSINE LIGASE"/>
    <property type="match status" value="1"/>
</dbReference>
<feature type="repeat" description="TPR" evidence="1">
    <location>
        <begin position="716"/>
        <end position="749"/>
    </location>
</feature>
<dbReference type="Pfam" id="PF13181">
    <property type="entry name" value="TPR_8"/>
    <property type="match status" value="1"/>
</dbReference>
<dbReference type="Proteomes" id="UP000187209">
    <property type="component" value="Unassembled WGS sequence"/>
</dbReference>
<dbReference type="SUPFAM" id="SSF48452">
    <property type="entry name" value="TPR-like"/>
    <property type="match status" value="1"/>
</dbReference>
<dbReference type="PROSITE" id="PS50005">
    <property type="entry name" value="TPR"/>
    <property type="match status" value="3"/>
</dbReference>
<proteinExistence type="predicted"/>
<feature type="coiled-coil region" evidence="2">
    <location>
        <begin position="267"/>
        <end position="294"/>
    </location>
</feature>
<dbReference type="Gene3D" id="3.30.470.20">
    <property type="entry name" value="ATP-grasp fold, B domain"/>
    <property type="match status" value="1"/>
</dbReference>
<keyword evidence="1" id="KW-0802">TPR repeat</keyword>
<feature type="repeat" description="TPR" evidence="1">
    <location>
        <begin position="768"/>
        <end position="801"/>
    </location>
</feature>
<dbReference type="InterPro" id="IPR004344">
    <property type="entry name" value="TTL/TTLL_fam"/>
</dbReference>
<dbReference type="InterPro" id="IPR011990">
    <property type="entry name" value="TPR-like_helical_dom_sf"/>
</dbReference>
<dbReference type="PANTHER" id="PTHR46069:SF1">
    <property type="entry name" value="CHROMOSOME UNDETERMINED SCAFFOLD_125, WHOLE GENOME SHOTGUN SEQUENCE"/>
    <property type="match status" value="1"/>
</dbReference>
<keyword evidence="4" id="KW-1185">Reference proteome</keyword>
<dbReference type="SUPFAM" id="SSF56059">
    <property type="entry name" value="Glutathione synthetase ATP-binding domain-like"/>
    <property type="match status" value="1"/>
</dbReference>
<evidence type="ECO:0000313" key="3">
    <source>
        <dbReference type="EMBL" id="OMJ78941.1"/>
    </source>
</evidence>
<dbReference type="InterPro" id="IPR019734">
    <property type="entry name" value="TPR_rpt"/>
</dbReference>
<dbReference type="Pfam" id="PF03133">
    <property type="entry name" value="TTL"/>
    <property type="match status" value="1"/>
</dbReference>
<dbReference type="InterPro" id="IPR029044">
    <property type="entry name" value="Nucleotide-diphossugar_trans"/>
</dbReference>
<gene>
    <name evidence="3" type="ORF">SteCoe_21164</name>
</gene>
<evidence type="ECO:0000256" key="1">
    <source>
        <dbReference type="PROSITE-ProRule" id="PRU00339"/>
    </source>
</evidence>
<dbReference type="PROSITE" id="PS51221">
    <property type="entry name" value="TTL"/>
    <property type="match status" value="1"/>
</dbReference>
<dbReference type="Gene3D" id="1.25.40.10">
    <property type="entry name" value="Tetratricopeptide repeat domain"/>
    <property type="match status" value="1"/>
</dbReference>
<dbReference type="SMART" id="SM00028">
    <property type="entry name" value="TPR"/>
    <property type="match status" value="3"/>
</dbReference>
<reference evidence="3 4" key="1">
    <citation type="submission" date="2016-11" db="EMBL/GenBank/DDBJ databases">
        <title>The macronuclear genome of Stentor coeruleus: a giant cell with tiny introns.</title>
        <authorList>
            <person name="Slabodnick M."/>
            <person name="Ruby J.G."/>
            <person name="Reiff S.B."/>
            <person name="Swart E.C."/>
            <person name="Gosai S."/>
            <person name="Prabakaran S."/>
            <person name="Witkowska E."/>
            <person name="Larue G.E."/>
            <person name="Fisher S."/>
            <person name="Freeman R.M."/>
            <person name="Gunawardena J."/>
            <person name="Chu W."/>
            <person name="Stover N.A."/>
            <person name="Gregory B.D."/>
            <person name="Nowacki M."/>
            <person name="Derisi J."/>
            <person name="Roy S.W."/>
            <person name="Marshall W.F."/>
            <person name="Sood P."/>
        </authorList>
    </citation>
    <scope>NUCLEOTIDE SEQUENCE [LARGE SCALE GENOMIC DNA]</scope>
    <source>
        <strain evidence="3">WM001</strain>
    </source>
</reference>
<comment type="caution">
    <text evidence="3">The sequence shown here is derived from an EMBL/GenBank/DDBJ whole genome shotgun (WGS) entry which is preliminary data.</text>
</comment>
<accession>A0A1R2BQA3</accession>
<feature type="repeat" description="TPR" evidence="1">
    <location>
        <begin position="679"/>
        <end position="712"/>
    </location>
</feature>
<evidence type="ECO:0000256" key="2">
    <source>
        <dbReference type="SAM" id="Coils"/>
    </source>
</evidence>
<evidence type="ECO:0000313" key="4">
    <source>
        <dbReference type="Proteomes" id="UP000187209"/>
    </source>
</evidence>
<keyword evidence="2" id="KW-0175">Coiled coil</keyword>